<keyword evidence="2" id="KW-1185">Reference proteome</keyword>
<dbReference type="InterPro" id="IPR015915">
    <property type="entry name" value="Kelch-typ_b-propeller"/>
</dbReference>
<dbReference type="Proteomes" id="UP000504610">
    <property type="component" value="Chromosome 1"/>
</dbReference>
<dbReference type="OrthoDB" id="1079171at2759"/>
<dbReference type="AlphaFoldDB" id="A0A6J0MFZ8"/>
<dbReference type="InterPro" id="IPR057499">
    <property type="entry name" value="Kelch_FKB95"/>
</dbReference>
<dbReference type="Gene3D" id="2.120.10.80">
    <property type="entry name" value="Kelch-type beta propeller"/>
    <property type="match status" value="1"/>
</dbReference>
<reference evidence="2" key="1">
    <citation type="journal article" date="2019" name="Database">
        <title>The radish genome database (RadishGD): an integrated information resource for radish genomics.</title>
        <authorList>
            <person name="Yu H.J."/>
            <person name="Baek S."/>
            <person name="Lee Y.J."/>
            <person name="Cho A."/>
            <person name="Mun J.H."/>
        </authorList>
    </citation>
    <scope>NUCLEOTIDE SEQUENCE [LARGE SCALE GENOMIC DNA]</scope>
    <source>
        <strain evidence="2">cv. WK10039</strain>
    </source>
</reference>
<dbReference type="InterPro" id="IPR006652">
    <property type="entry name" value="Kelch_1"/>
</dbReference>
<gene>
    <name evidence="3" type="primary">LOC108842836</name>
</gene>
<accession>A0A6J0MFZ8</accession>
<dbReference type="PANTHER" id="PTHR24414">
    <property type="entry name" value="F-BOX/KELCH-REPEAT PROTEIN SKIP4"/>
    <property type="match status" value="1"/>
</dbReference>
<dbReference type="SMART" id="SM00612">
    <property type="entry name" value="Kelch"/>
    <property type="match status" value="2"/>
</dbReference>
<dbReference type="InterPro" id="IPR050354">
    <property type="entry name" value="F-box/kelch-repeat_ARATH"/>
</dbReference>
<dbReference type="SUPFAM" id="SSF117281">
    <property type="entry name" value="Kelch motif"/>
    <property type="match status" value="1"/>
</dbReference>
<proteinExistence type="predicted"/>
<dbReference type="Pfam" id="PF25210">
    <property type="entry name" value="Kelch_FKB95"/>
    <property type="match status" value="1"/>
</dbReference>
<reference evidence="3" key="2">
    <citation type="submission" date="2025-08" db="UniProtKB">
        <authorList>
            <consortium name="RefSeq"/>
        </authorList>
    </citation>
    <scope>IDENTIFICATION</scope>
    <source>
        <tissue evidence="3">Leaf</tissue>
    </source>
</reference>
<name>A0A6J0MFZ8_RAPSA</name>
<dbReference type="GeneID" id="108842836"/>
<evidence type="ECO:0000313" key="2">
    <source>
        <dbReference type="Proteomes" id="UP000504610"/>
    </source>
</evidence>
<evidence type="ECO:0000259" key="1">
    <source>
        <dbReference type="SMART" id="SM00256"/>
    </source>
</evidence>
<dbReference type="KEGG" id="rsz:108842836"/>
<organism evidence="2 3">
    <name type="scientific">Raphanus sativus</name>
    <name type="common">Radish</name>
    <name type="synonym">Raphanus raphanistrum var. sativus</name>
    <dbReference type="NCBI Taxonomy" id="3726"/>
    <lineage>
        <taxon>Eukaryota</taxon>
        <taxon>Viridiplantae</taxon>
        <taxon>Streptophyta</taxon>
        <taxon>Embryophyta</taxon>
        <taxon>Tracheophyta</taxon>
        <taxon>Spermatophyta</taxon>
        <taxon>Magnoliopsida</taxon>
        <taxon>eudicotyledons</taxon>
        <taxon>Gunneridae</taxon>
        <taxon>Pentapetalae</taxon>
        <taxon>rosids</taxon>
        <taxon>malvids</taxon>
        <taxon>Brassicales</taxon>
        <taxon>Brassicaceae</taxon>
        <taxon>Brassiceae</taxon>
        <taxon>Raphanus</taxon>
    </lineage>
</organism>
<evidence type="ECO:0000313" key="3">
    <source>
        <dbReference type="RefSeq" id="XP_018471377.1"/>
    </source>
</evidence>
<dbReference type="SMART" id="SM00256">
    <property type="entry name" value="FBOX"/>
    <property type="match status" value="1"/>
</dbReference>
<dbReference type="CDD" id="cd22152">
    <property type="entry name" value="F-box_AtAFR-like"/>
    <property type="match status" value="1"/>
</dbReference>
<dbReference type="InterPro" id="IPR001810">
    <property type="entry name" value="F-box_dom"/>
</dbReference>
<protein>
    <submittedName>
        <fullName evidence="3">F-box/kelch-repeat protein At4g23580-like</fullName>
    </submittedName>
</protein>
<sequence>MTTFAMLPNDMVLNCLARISRLYYPTISIVSKRFRSLLASIELYQTRDLLCRTETCLYVCLELPTYYRRHWFTLCGRSNSSKKVLVPITSPNSPSMYQSDFARVGSKIYAIGGNVDSDNASPRVMVMDCRSHTWSDAPSMLVARETPSVCVLDGKIYVMGGCKNLDATNWMEVFDTKTQTWEFVPSSLDEKFCSRFRYQSFAHDGNVYMNPIGTSDVYKMTNKGRWRAGDLALAQGWICLSPYCVIENVLYSYLYGRIRWYDFQKKCWKELEGLENLFSFPRKATKLADYGGKLALLWDDNACGQSGPPYIDARTLDECQPNTNIFCAEIALEKRQGGTIWGTLECFDVVSTTNEPYIVGHVVAATL</sequence>
<feature type="domain" description="F-box" evidence="1">
    <location>
        <begin position="7"/>
        <end position="47"/>
    </location>
</feature>
<dbReference type="RefSeq" id="XP_018471377.1">
    <property type="nucleotide sequence ID" value="XM_018615875.2"/>
</dbReference>
<dbReference type="Pfam" id="PF00646">
    <property type="entry name" value="F-box"/>
    <property type="match status" value="1"/>
</dbReference>
<dbReference type="PANTHER" id="PTHR24414:SF202">
    <property type="entry name" value="F-BOX DOMAIN-CONTAINING PROTEIN"/>
    <property type="match status" value="1"/>
</dbReference>